<dbReference type="EMBL" id="CAACVG010006683">
    <property type="protein sequence ID" value="VEN41030.1"/>
    <property type="molecule type" value="Genomic_DNA"/>
</dbReference>
<feature type="non-terminal residue" evidence="1">
    <location>
        <position position="42"/>
    </location>
</feature>
<organism evidence="1 2">
    <name type="scientific">Callosobruchus maculatus</name>
    <name type="common">Southern cowpea weevil</name>
    <name type="synonym">Pulse bruchid</name>
    <dbReference type="NCBI Taxonomy" id="64391"/>
    <lineage>
        <taxon>Eukaryota</taxon>
        <taxon>Metazoa</taxon>
        <taxon>Ecdysozoa</taxon>
        <taxon>Arthropoda</taxon>
        <taxon>Hexapoda</taxon>
        <taxon>Insecta</taxon>
        <taxon>Pterygota</taxon>
        <taxon>Neoptera</taxon>
        <taxon>Endopterygota</taxon>
        <taxon>Coleoptera</taxon>
        <taxon>Polyphaga</taxon>
        <taxon>Cucujiformia</taxon>
        <taxon>Chrysomeloidea</taxon>
        <taxon>Chrysomelidae</taxon>
        <taxon>Bruchinae</taxon>
        <taxon>Bruchini</taxon>
        <taxon>Callosobruchus</taxon>
    </lineage>
</organism>
<evidence type="ECO:0000313" key="1">
    <source>
        <dbReference type="EMBL" id="VEN41030.1"/>
    </source>
</evidence>
<keyword evidence="2" id="KW-1185">Reference proteome</keyword>
<evidence type="ECO:0000313" key="2">
    <source>
        <dbReference type="Proteomes" id="UP000410492"/>
    </source>
</evidence>
<proteinExistence type="predicted"/>
<sequence length="42" mass="4817">MHSTNKNITCFGFDSDTDFDLQQLLSVVLQKCFQIPQNKVRG</sequence>
<reference evidence="1 2" key="1">
    <citation type="submission" date="2019-01" db="EMBL/GenBank/DDBJ databases">
        <authorList>
            <person name="Sayadi A."/>
        </authorList>
    </citation>
    <scope>NUCLEOTIDE SEQUENCE [LARGE SCALE GENOMIC DNA]</scope>
</reference>
<name>A0A653BZV4_CALMS</name>
<protein>
    <submittedName>
        <fullName evidence="1">Uncharacterized protein</fullName>
    </submittedName>
</protein>
<gene>
    <name evidence="1" type="ORF">CALMAC_LOCUS5004</name>
</gene>
<dbReference type="AlphaFoldDB" id="A0A653BZV4"/>
<dbReference type="Proteomes" id="UP000410492">
    <property type="component" value="Unassembled WGS sequence"/>
</dbReference>
<accession>A0A653BZV4</accession>